<dbReference type="SUPFAM" id="SSF46689">
    <property type="entry name" value="Homeodomain-like"/>
    <property type="match status" value="1"/>
</dbReference>
<name>A0A1D8GET0_9FIRM</name>
<organism evidence="4 5">
    <name type="scientific">Geosporobacter ferrireducens</name>
    <dbReference type="NCBI Taxonomy" id="1424294"/>
    <lineage>
        <taxon>Bacteria</taxon>
        <taxon>Bacillati</taxon>
        <taxon>Bacillota</taxon>
        <taxon>Clostridia</taxon>
        <taxon>Peptostreptococcales</taxon>
        <taxon>Thermotaleaceae</taxon>
        <taxon>Geosporobacter</taxon>
    </lineage>
</organism>
<dbReference type="STRING" id="1424294.Gferi_07345"/>
<dbReference type="PANTHER" id="PTHR43479:SF11">
    <property type="entry name" value="ACREF_ENVCD OPERON REPRESSOR-RELATED"/>
    <property type="match status" value="1"/>
</dbReference>
<dbReference type="KEGG" id="gfe:Gferi_07345"/>
<dbReference type="PRINTS" id="PR00455">
    <property type="entry name" value="HTHTETR"/>
</dbReference>
<evidence type="ECO:0000259" key="3">
    <source>
        <dbReference type="PROSITE" id="PS50977"/>
    </source>
</evidence>
<evidence type="ECO:0000256" key="1">
    <source>
        <dbReference type="ARBA" id="ARBA00023125"/>
    </source>
</evidence>
<evidence type="ECO:0000313" key="4">
    <source>
        <dbReference type="EMBL" id="AOT69403.1"/>
    </source>
</evidence>
<protein>
    <submittedName>
        <fullName evidence="4">Transcriptional regulator</fullName>
    </submittedName>
</protein>
<dbReference type="Gene3D" id="1.10.357.10">
    <property type="entry name" value="Tetracycline Repressor, domain 2"/>
    <property type="match status" value="1"/>
</dbReference>
<keyword evidence="1 2" id="KW-0238">DNA-binding</keyword>
<evidence type="ECO:0000313" key="5">
    <source>
        <dbReference type="Proteomes" id="UP000095743"/>
    </source>
</evidence>
<dbReference type="GO" id="GO:0003677">
    <property type="term" value="F:DNA binding"/>
    <property type="evidence" value="ECO:0007669"/>
    <property type="project" value="UniProtKB-UniRule"/>
</dbReference>
<dbReference type="InterPro" id="IPR009057">
    <property type="entry name" value="Homeodomain-like_sf"/>
</dbReference>
<dbReference type="RefSeq" id="WP_069975027.1">
    <property type="nucleotide sequence ID" value="NZ_CP017269.1"/>
</dbReference>
<dbReference type="PROSITE" id="PS50977">
    <property type="entry name" value="HTH_TETR_2"/>
    <property type="match status" value="1"/>
</dbReference>
<dbReference type="Proteomes" id="UP000095743">
    <property type="component" value="Chromosome"/>
</dbReference>
<feature type="domain" description="HTH tetR-type" evidence="3">
    <location>
        <begin position="2"/>
        <end position="62"/>
    </location>
</feature>
<keyword evidence="5" id="KW-1185">Reference proteome</keyword>
<proteinExistence type="predicted"/>
<dbReference type="EMBL" id="CP017269">
    <property type="protein sequence ID" value="AOT69403.1"/>
    <property type="molecule type" value="Genomic_DNA"/>
</dbReference>
<gene>
    <name evidence="4" type="ORF">Gferi_07345</name>
</gene>
<dbReference type="Pfam" id="PF00440">
    <property type="entry name" value="TetR_N"/>
    <property type="match status" value="1"/>
</dbReference>
<sequence length="195" mass="22767">MEDTKADIFNCAKELFSTKGYKDTNISDITKKVGIGTGTFYKYYASKDELFLEIYLKENEELKKSIMKSVKLDGDPIKIVQEIIANNLDGMRSNPILKEWYNRDLFSKLEKEFYKLGGIKRINELMNGSLMEIIKAWKAQGKLRDDIDDDMILAIFSSIPYIDIHKEELGIQYFPRILEYLEEFIMKGLTDCRQK</sequence>
<dbReference type="OrthoDB" id="9812993at2"/>
<dbReference type="InterPro" id="IPR050624">
    <property type="entry name" value="HTH-type_Tx_Regulator"/>
</dbReference>
<dbReference type="PANTHER" id="PTHR43479">
    <property type="entry name" value="ACREF/ENVCD OPERON REPRESSOR-RELATED"/>
    <property type="match status" value="1"/>
</dbReference>
<reference evidence="4 5" key="1">
    <citation type="submission" date="2016-09" db="EMBL/GenBank/DDBJ databases">
        <title>Genomic analysis reveals versatility of anaerobic energy metabolism of Geosporobacter ferrireducens IRF9 of phylum Firmicutes.</title>
        <authorList>
            <person name="Kim S.-J."/>
        </authorList>
    </citation>
    <scope>NUCLEOTIDE SEQUENCE [LARGE SCALE GENOMIC DNA]</scope>
    <source>
        <strain evidence="4 5">IRF9</strain>
    </source>
</reference>
<feature type="DNA-binding region" description="H-T-H motif" evidence="2">
    <location>
        <begin position="25"/>
        <end position="44"/>
    </location>
</feature>
<dbReference type="AlphaFoldDB" id="A0A1D8GET0"/>
<accession>A0A1D8GET0</accession>
<dbReference type="InterPro" id="IPR001647">
    <property type="entry name" value="HTH_TetR"/>
</dbReference>
<evidence type="ECO:0000256" key="2">
    <source>
        <dbReference type="PROSITE-ProRule" id="PRU00335"/>
    </source>
</evidence>